<comment type="catalytic activity">
    <reaction evidence="1">
        <text>ATP + protein L-histidine = ADP + protein N-phospho-L-histidine.</text>
        <dbReference type="EC" id="2.7.13.3"/>
    </reaction>
</comment>
<feature type="transmembrane region" description="Helical" evidence="7">
    <location>
        <begin position="20"/>
        <end position="41"/>
    </location>
</feature>
<gene>
    <name evidence="9" type="ORF">GCM10009579_23820</name>
</gene>
<reference evidence="10" key="1">
    <citation type="journal article" date="2019" name="Int. J. Syst. Evol. Microbiol.">
        <title>The Global Catalogue of Microorganisms (GCM) 10K type strain sequencing project: providing services to taxonomists for standard genome sequencing and annotation.</title>
        <authorList>
            <consortium name="The Broad Institute Genomics Platform"/>
            <consortium name="The Broad Institute Genome Sequencing Center for Infectious Disease"/>
            <person name="Wu L."/>
            <person name="Ma J."/>
        </authorList>
    </citation>
    <scope>NUCLEOTIDE SEQUENCE [LARGE SCALE GENOMIC DNA]</scope>
    <source>
        <strain evidence="10">JCM 11448</strain>
    </source>
</reference>
<keyword evidence="5" id="KW-0418">Kinase</keyword>
<protein>
    <recommendedName>
        <fullName evidence="2">histidine kinase</fullName>
        <ecNumber evidence="2">2.7.13.3</ecNumber>
    </recommendedName>
</protein>
<keyword evidence="3" id="KW-0597">Phosphoprotein</keyword>
<evidence type="ECO:0000313" key="9">
    <source>
        <dbReference type="EMBL" id="GAA1264693.1"/>
    </source>
</evidence>
<keyword evidence="10" id="KW-1185">Reference proteome</keyword>
<keyword evidence="7" id="KW-1133">Transmembrane helix</keyword>
<name>A0ABP4HL18_9ACTN</name>
<feature type="domain" description="Histidine kinase/HSP90-like ATPase" evidence="8">
    <location>
        <begin position="254"/>
        <end position="365"/>
    </location>
</feature>
<proteinExistence type="predicted"/>
<feature type="region of interest" description="Disordered" evidence="6">
    <location>
        <begin position="425"/>
        <end position="542"/>
    </location>
</feature>
<dbReference type="SMART" id="SM00387">
    <property type="entry name" value="HATPase_c"/>
    <property type="match status" value="1"/>
</dbReference>
<sequence>MSAHISSHPYKGPSVTRGALTVPLLAAVVAAGAGLWLTTAVPSGQRAFVAVFCGAAAVLLGVALAVAANRSRTIGRLQERVTALETAAAAREIEATRLAEETIPSAVRQLRAGGSVETVVTRMERPTSRAHQYLLRTLLREIGDGERMRASAMAACANAAGRVQALATSMLADLREMENRHDETVLGDLLKLDHTTAQAGRIADSIAVLTGARSGRRWTKPIVMESVLRGAIGRISAFQRVRVHSTSNAAVAGYAAEGVMHALAELMDNAASFSPPTEEVHVYVEETHAGVVVTVEDGGLVMGPAALDRAQKAVSSESLDLMTLSGTRLGLAVVGCLARKHGLTVSFRPSARGGTGVVVLIPQQLVTHINQDAVVLDTPGTVRTGVPRQTSAASAATSASAASVAPAPVAPAPVASALAASAPAAAPSTSPETAPAPPSPSPAPSSAPEPSAQPSRVNGLPKRRRGETLAAATRAAAQSAETEPRPKTSRPRPEEAGARFGAFRQATRGGSAAGAPCDTEPSVSADHTETAESAEPAENDKP</sequence>
<organism evidence="9 10">
    <name type="scientific">Streptomyces javensis</name>
    <dbReference type="NCBI Taxonomy" id="114698"/>
    <lineage>
        <taxon>Bacteria</taxon>
        <taxon>Bacillati</taxon>
        <taxon>Actinomycetota</taxon>
        <taxon>Actinomycetes</taxon>
        <taxon>Kitasatosporales</taxon>
        <taxon>Streptomycetaceae</taxon>
        <taxon>Streptomyces</taxon>
        <taxon>Streptomyces violaceusniger group</taxon>
    </lineage>
</organism>
<keyword evidence="7" id="KW-0472">Membrane</keyword>
<evidence type="ECO:0000256" key="5">
    <source>
        <dbReference type="ARBA" id="ARBA00022777"/>
    </source>
</evidence>
<feature type="transmembrane region" description="Helical" evidence="7">
    <location>
        <begin position="47"/>
        <end position="68"/>
    </location>
</feature>
<evidence type="ECO:0000256" key="1">
    <source>
        <dbReference type="ARBA" id="ARBA00000085"/>
    </source>
</evidence>
<keyword evidence="7" id="KW-0812">Transmembrane</keyword>
<evidence type="ECO:0000259" key="8">
    <source>
        <dbReference type="SMART" id="SM00387"/>
    </source>
</evidence>
<dbReference type="PANTHER" id="PTHR45436:SF5">
    <property type="entry name" value="SENSOR HISTIDINE KINASE TRCS"/>
    <property type="match status" value="1"/>
</dbReference>
<comment type="caution">
    <text evidence="9">The sequence shown here is derived from an EMBL/GenBank/DDBJ whole genome shotgun (WGS) entry which is preliminary data.</text>
</comment>
<dbReference type="InterPro" id="IPR050428">
    <property type="entry name" value="TCS_sensor_his_kinase"/>
</dbReference>
<feature type="compositionally biased region" description="Pro residues" evidence="6">
    <location>
        <begin position="434"/>
        <end position="447"/>
    </location>
</feature>
<accession>A0ABP4HL18</accession>
<dbReference type="Pfam" id="PF02518">
    <property type="entry name" value="HATPase_c"/>
    <property type="match status" value="1"/>
</dbReference>
<evidence type="ECO:0000256" key="4">
    <source>
        <dbReference type="ARBA" id="ARBA00022679"/>
    </source>
</evidence>
<dbReference type="EC" id="2.7.13.3" evidence="2"/>
<dbReference type="Proteomes" id="UP001500282">
    <property type="component" value="Unassembled WGS sequence"/>
</dbReference>
<feature type="compositionally biased region" description="Low complexity" evidence="6">
    <location>
        <begin position="468"/>
        <end position="481"/>
    </location>
</feature>
<dbReference type="EMBL" id="BAAAIH010000010">
    <property type="protein sequence ID" value="GAA1264693.1"/>
    <property type="molecule type" value="Genomic_DNA"/>
</dbReference>
<dbReference type="Gene3D" id="3.30.565.10">
    <property type="entry name" value="Histidine kinase-like ATPase, C-terminal domain"/>
    <property type="match status" value="1"/>
</dbReference>
<keyword evidence="4" id="KW-0808">Transferase</keyword>
<evidence type="ECO:0000256" key="6">
    <source>
        <dbReference type="SAM" id="MobiDB-lite"/>
    </source>
</evidence>
<dbReference type="InterPro" id="IPR003594">
    <property type="entry name" value="HATPase_dom"/>
</dbReference>
<evidence type="ECO:0000256" key="2">
    <source>
        <dbReference type="ARBA" id="ARBA00012438"/>
    </source>
</evidence>
<evidence type="ECO:0000313" key="10">
    <source>
        <dbReference type="Proteomes" id="UP001500282"/>
    </source>
</evidence>
<evidence type="ECO:0000256" key="7">
    <source>
        <dbReference type="SAM" id="Phobius"/>
    </source>
</evidence>
<dbReference type="PANTHER" id="PTHR45436">
    <property type="entry name" value="SENSOR HISTIDINE KINASE YKOH"/>
    <property type="match status" value="1"/>
</dbReference>
<dbReference type="InterPro" id="IPR036890">
    <property type="entry name" value="HATPase_C_sf"/>
</dbReference>
<feature type="compositionally biased region" description="Basic and acidic residues" evidence="6">
    <location>
        <begin position="482"/>
        <end position="497"/>
    </location>
</feature>
<dbReference type="SUPFAM" id="SSF55874">
    <property type="entry name" value="ATPase domain of HSP90 chaperone/DNA topoisomerase II/histidine kinase"/>
    <property type="match status" value="1"/>
</dbReference>
<evidence type="ECO:0000256" key="3">
    <source>
        <dbReference type="ARBA" id="ARBA00022553"/>
    </source>
</evidence>